<name>A0AA96WU88_9CYAN</name>
<feature type="domain" description="vWA-MoxR associated protein N-terminal HTH" evidence="2">
    <location>
        <begin position="1"/>
        <end position="80"/>
    </location>
</feature>
<dbReference type="SUPFAM" id="SSF52540">
    <property type="entry name" value="P-loop containing nucleoside triphosphate hydrolases"/>
    <property type="match status" value="1"/>
</dbReference>
<reference evidence="3" key="1">
    <citation type="submission" date="2020-05" db="EMBL/GenBank/DDBJ databases">
        <authorList>
            <person name="Zhu T."/>
            <person name="Keshari N."/>
            <person name="Lu X."/>
        </authorList>
    </citation>
    <scope>NUCLEOTIDE SEQUENCE</scope>
    <source>
        <strain evidence="3">NK1-12</strain>
    </source>
</reference>
<dbReference type="PRINTS" id="PR00364">
    <property type="entry name" value="DISEASERSIST"/>
</dbReference>
<feature type="domain" description="NB-ARC" evidence="1">
    <location>
        <begin position="116"/>
        <end position="216"/>
    </location>
</feature>
<organism evidence="3">
    <name type="scientific">Leptolyngbya sp. NK1-12</name>
    <dbReference type="NCBI Taxonomy" id="2547451"/>
    <lineage>
        <taxon>Bacteria</taxon>
        <taxon>Bacillati</taxon>
        <taxon>Cyanobacteriota</taxon>
        <taxon>Cyanophyceae</taxon>
        <taxon>Leptolyngbyales</taxon>
        <taxon>Leptolyngbyaceae</taxon>
        <taxon>Leptolyngbya group</taxon>
        <taxon>Leptolyngbya</taxon>
    </lineage>
</organism>
<dbReference type="InterPro" id="IPR027417">
    <property type="entry name" value="P-loop_NTPase"/>
</dbReference>
<dbReference type="RefSeq" id="WP_316434923.1">
    <property type="nucleotide sequence ID" value="NZ_CP053586.1"/>
</dbReference>
<sequence length="286" mass="32278">MTVEEAIALVEHVIEQGQLNKVQALVLREAWQGKSYLEIAVAAGYDPGYIKDTGSKLWQRLSEVYGVKITKLNFQRVLKQIAYQTPANLPANQWVKPRADWGEAIDVSTFYGRAQELTMLQDWIVQDRCRLVTLLGMGGMGKTSLSVKLAEEVQSEFTSLIWRSLRDAPPIDELLPTLIQALSQQQDAELPTSVGGKLSRLIELLKQFRCLIVLDNFETVLQSGKRAGIYRDGYEMYGELLKRVGEIAHQSCLVLTSREKPQEVGMMEEDQTIKLWEFTPHPSPLG</sequence>
<dbReference type="Pfam" id="PF00931">
    <property type="entry name" value="NB-ARC"/>
    <property type="match status" value="1"/>
</dbReference>
<dbReference type="PANTHER" id="PTHR47691:SF3">
    <property type="entry name" value="HTH-TYPE TRANSCRIPTIONAL REGULATOR RV0890C-RELATED"/>
    <property type="match status" value="1"/>
</dbReference>
<evidence type="ECO:0000259" key="2">
    <source>
        <dbReference type="Pfam" id="PF26355"/>
    </source>
</evidence>
<dbReference type="Pfam" id="PF26355">
    <property type="entry name" value="HTH_VMAP-M9"/>
    <property type="match status" value="1"/>
</dbReference>
<dbReference type="EMBL" id="CP053586">
    <property type="protein sequence ID" value="WNZ23307.1"/>
    <property type="molecule type" value="Genomic_DNA"/>
</dbReference>
<dbReference type="InterPro" id="IPR058651">
    <property type="entry name" value="HTH_VMAP-M9"/>
</dbReference>
<gene>
    <name evidence="3" type="ORF">HJG54_10880</name>
</gene>
<dbReference type="InterPro" id="IPR002182">
    <property type="entry name" value="NB-ARC"/>
</dbReference>
<dbReference type="PANTHER" id="PTHR47691">
    <property type="entry name" value="REGULATOR-RELATED"/>
    <property type="match status" value="1"/>
</dbReference>
<evidence type="ECO:0008006" key="4">
    <source>
        <dbReference type="Google" id="ProtNLM"/>
    </source>
</evidence>
<proteinExistence type="predicted"/>
<dbReference type="Gene3D" id="3.40.50.300">
    <property type="entry name" value="P-loop containing nucleotide triphosphate hydrolases"/>
    <property type="match status" value="1"/>
</dbReference>
<accession>A0AA96WU88</accession>
<protein>
    <recommendedName>
        <fullName evidence="4">NB-ARC domain-containing protein</fullName>
    </recommendedName>
</protein>
<evidence type="ECO:0000259" key="1">
    <source>
        <dbReference type="Pfam" id="PF00931"/>
    </source>
</evidence>
<dbReference type="GO" id="GO:0043531">
    <property type="term" value="F:ADP binding"/>
    <property type="evidence" value="ECO:0007669"/>
    <property type="project" value="InterPro"/>
</dbReference>
<dbReference type="AlphaFoldDB" id="A0AA96WU88"/>
<evidence type="ECO:0000313" key="3">
    <source>
        <dbReference type="EMBL" id="WNZ23307.1"/>
    </source>
</evidence>